<feature type="signal peptide" evidence="1">
    <location>
        <begin position="1"/>
        <end position="24"/>
    </location>
</feature>
<dbReference type="EMBL" id="FOQY01000013">
    <property type="protein sequence ID" value="SFJ88962.1"/>
    <property type="molecule type" value="Genomic_DNA"/>
</dbReference>
<accession>A0A1I3V1G0</accession>
<reference evidence="4" key="1">
    <citation type="submission" date="2016-10" db="EMBL/GenBank/DDBJ databases">
        <authorList>
            <person name="Varghese N."/>
            <person name="Submissions S."/>
        </authorList>
    </citation>
    <scope>NUCLEOTIDE SEQUENCE [LARGE SCALE GENOMIC DNA]</scope>
    <source>
        <strain evidence="4">CGMCC 4.2126</strain>
    </source>
</reference>
<dbReference type="GO" id="GO:0005975">
    <property type="term" value="P:carbohydrate metabolic process"/>
    <property type="evidence" value="ECO:0007669"/>
    <property type="project" value="UniProtKB-ARBA"/>
</dbReference>
<dbReference type="SUPFAM" id="SSF56219">
    <property type="entry name" value="DNase I-like"/>
    <property type="match status" value="1"/>
</dbReference>
<dbReference type="Gene3D" id="2.60.40.10">
    <property type="entry name" value="Immunoglobulins"/>
    <property type="match status" value="1"/>
</dbReference>
<dbReference type="PANTHER" id="PTHR41349:SF1">
    <property type="entry name" value="PROTEIN CBG08683"/>
    <property type="match status" value="1"/>
</dbReference>
<evidence type="ECO:0000256" key="1">
    <source>
        <dbReference type="SAM" id="SignalP"/>
    </source>
</evidence>
<dbReference type="RefSeq" id="WP_093888648.1">
    <property type="nucleotide sequence ID" value="NZ_FOQY01000013.1"/>
</dbReference>
<feature type="chain" id="PRO_5011676146" evidence="1">
    <location>
        <begin position="25"/>
        <end position="511"/>
    </location>
</feature>
<dbReference type="InterPro" id="IPR013783">
    <property type="entry name" value="Ig-like_fold"/>
</dbReference>
<evidence type="ECO:0000313" key="3">
    <source>
        <dbReference type="EMBL" id="SFJ88962.1"/>
    </source>
</evidence>
<dbReference type="PANTHER" id="PTHR41349">
    <property type="match status" value="1"/>
</dbReference>
<dbReference type="Proteomes" id="UP000199111">
    <property type="component" value="Unassembled WGS sequence"/>
</dbReference>
<proteinExistence type="predicted"/>
<dbReference type="Pfam" id="PF05345">
    <property type="entry name" value="He_PIG"/>
    <property type="match status" value="1"/>
</dbReference>
<sequence length="511" mass="54808">MSRFLALTIGLLAAVALPAIPAHAGTPDGTLSLRTASVKAGDPLELSYSTSRPDPKNWIGLYADPGNGPVDQKYVGPSLKWVYIPSGSGTATLPTDGLEPGDYLTYALAKDGYEWLAAPAKVKIASSEPLHFVTRAFTLRNARAKSPYTATVKGTVRGEASFRKTDGPAWVRVGQDGTVTGTPPASASAKTATFTVEARNQAGESATATVGVRVRPPGGPLVPELTTMSWNLWHGGSQVKGGREKQLKFLLDRDVDVVGMQETSSTSAKELAEALGWDYYQAGADLGIVSRYPIVSRGPLPSESGLAGINAKIRLDDRHEVAVWNVHLGYTPYGPYDACFGKWSVERLMAREAESKRTRQIQEIMSAMSGDLAEASRTPVLLTGDFNAPSHLDWTAETRKCGYGSVSWPTSVAPEQSGMKDSYRVAHPDPVAAPGTTWSPIYTTFTGGYDHDGHKGEPEPQDRIDFVHYKGDLKVKSSDAVVEGTPAPIPNHRDNAWTSDHAAVLTTFAVR</sequence>
<dbReference type="InterPro" id="IPR036691">
    <property type="entry name" value="Endo/exonu/phosph_ase_sf"/>
</dbReference>
<feature type="domain" description="Endonuclease/exonuclease/phosphatase" evidence="2">
    <location>
        <begin position="228"/>
        <end position="501"/>
    </location>
</feature>
<protein>
    <submittedName>
        <fullName evidence="3">Exonuclease III</fullName>
    </submittedName>
</protein>
<dbReference type="GeneID" id="96299901"/>
<dbReference type="AlphaFoldDB" id="A0A1I3V1G0"/>
<dbReference type="GO" id="GO:0004527">
    <property type="term" value="F:exonuclease activity"/>
    <property type="evidence" value="ECO:0007669"/>
    <property type="project" value="UniProtKB-KW"/>
</dbReference>
<dbReference type="Pfam" id="PF03372">
    <property type="entry name" value="Exo_endo_phos"/>
    <property type="match status" value="1"/>
</dbReference>
<keyword evidence="3" id="KW-0269">Exonuclease</keyword>
<keyword evidence="1" id="KW-0732">Signal</keyword>
<dbReference type="InterPro" id="IPR005135">
    <property type="entry name" value="Endo/exonuclease/phosphatase"/>
</dbReference>
<keyword evidence="4" id="KW-1185">Reference proteome</keyword>
<name>A0A1I3V1G0_9ACTN</name>
<keyword evidence="3" id="KW-0378">Hydrolase</keyword>
<organism evidence="3 4">
    <name type="scientific">Streptosporangium canum</name>
    <dbReference type="NCBI Taxonomy" id="324952"/>
    <lineage>
        <taxon>Bacteria</taxon>
        <taxon>Bacillati</taxon>
        <taxon>Actinomycetota</taxon>
        <taxon>Actinomycetes</taxon>
        <taxon>Streptosporangiales</taxon>
        <taxon>Streptosporangiaceae</taxon>
        <taxon>Streptosporangium</taxon>
    </lineage>
</organism>
<dbReference type="Gene3D" id="3.60.10.10">
    <property type="entry name" value="Endonuclease/exonuclease/phosphatase"/>
    <property type="match status" value="1"/>
</dbReference>
<evidence type="ECO:0000259" key="2">
    <source>
        <dbReference type="Pfam" id="PF03372"/>
    </source>
</evidence>
<gene>
    <name evidence="3" type="ORF">SAMN05216275_113181</name>
</gene>
<keyword evidence="3" id="KW-0540">Nuclease</keyword>
<evidence type="ECO:0000313" key="4">
    <source>
        <dbReference type="Proteomes" id="UP000199111"/>
    </source>
</evidence>